<dbReference type="PANTHER" id="PTHR36842:SF2">
    <property type="entry name" value="SLR0505 PROTEIN"/>
    <property type="match status" value="1"/>
</dbReference>
<reference evidence="2 3" key="1">
    <citation type="submission" date="2016-11" db="EMBL/GenBank/DDBJ databases">
        <title>Draft Genome Sequences of Nine Cyanobacterial Strains from Diverse Habitats.</title>
        <authorList>
            <person name="Zhu T."/>
            <person name="Hou S."/>
            <person name="Lu X."/>
            <person name="Hess W.R."/>
        </authorList>
    </citation>
    <scope>NUCLEOTIDE SEQUENCE [LARGE SCALE GENOMIC DNA]</scope>
    <source>
        <strain evidence="2 3">NIES-593</strain>
    </source>
</reference>
<gene>
    <name evidence="2" type="ORF">NIES593_13015</name>
</gene>
<dbReference type="Gene3D" id="2.120.10.30">
    <property type="entry name" value="TolB, C-terminal domain"/>
    <property type="match status" value="1"/>
</dbReference>
<proteinExistence type="inferred from homology"/>
<evidence type="ECO:0000256" key="1">
    <source>
        <dbReference type="ARBA" id="ARBA00009820"/>
    </source>
</evidence>
<dbReference type="EMBL" id="MRCB01000014">
    <property type="protein sequence ID" value="OKH22387.1"/>
    <property type="molecule type" value="Genomic_DNA"/>
</dbReference>
<accession>A0A1U7HFM8</accession>
<protein>
    <submittedName>
        <fullName evidence="2">Biopolymer transporter</fullName>
    </submittedName>
</protein>
<organism evidence="2 3">
    <name type="scientific">Hydrococcus rivularis NIES-593</name>
    <dbReference type="NCBI Taxonomy" id="1921803"/>
    <lineage>
        <taxon>Bacteria</taxon>
        <taxon>Bacillati</taxon>
        <taxon>Cyanobacteriota</taxon>
        <taxon>Cyanophyceae</taxon>
        <taxon>Pleurocapsales</taxon>
        <taxon>Hydrococcaceae</taxon>
        <taxon>Hydrococcus</taxon>
    </lineage>
</organism>
<dbReference type="PANTHER" id="PTHR36842">
    <property type="entry name" value="PROTEIN TOLB HOMOLOG"/>
    <property type="match status" value="1"/>
</dbReference>
<comment type="similarity">
    <text evidence="1">Belongs to the TolB family.</text>
</comment>
<comment type="caution">
    <text evidence="2">The sequence shown here is derived from an EMBL/GenBank/DDBJ whole genome shotgun (WGS) entry which is preliminary data.</text>
</comment>
<keyword evidence="3" id="KW-1185">Reference proteome</keyword>
<evidence type="ECO:0000313" key="3">
    <source>
        <dbReference type="Proteomes" id="UP000186868"/>
    </source>
</evidence>
<dbReference type="STRING" id="1921803.NIES593_13015"/>
<name>A0A1U7HFM8_9CYAN</name>
<dbReference type="SUPFAM" id="SSF82171">
    <property type="entry name" value="DPP6 N-terminal domain-like"/>
    <property type="match status" value="1"/>
</dbReference>
<dbReference type="AlphaFoldDB" id="A0A1U7HFM8"/>
<dbReference type="InterPro" id="IPR011042">
    <property type="entry name" value="6-blade_b-propeller_TolB-like"/>
</dbReference>
<dbReference type="Proteomes" id="UP000186868">
    <property type="component" value="Unassembled WGS sequence"/>
</dbReference>
<evidence type="ECO:0000313" key="2">
    <source>
        <dbReference type="EMBL" id="OKH22387.1"/>
    </source>
</evidence>
<dbReference type="OrthoDB" id="425005at2"/>
<dbReference type="InterPro" id="IPR011659">
    <property type="entry name" value="WD40"/>
</dbReference>
<sequence length="168" mass="18643">MAIGLIAGMSGCSDASLVTPPPQNFSSSLNTTAAEQHPRFSYDGRYLVLASDRQAQRNILLYDLPNQRLIPLPGLNQPGIMHDLPDISADGRYIVYVSENSGKPDIFVYDRQTQQTEKISKDWLGEVRNPTISGNGRFVAFETNRSGQWDIVIYDRGANAELSLPQEN</sequence>
<dbReference type="Pfam" id="PF07676">
    <property type="entry name" value="PD40"/>
    <property type="match status" value="3"/>
</dbReference>